<evidence type="ECO:0000259" key="5">
    <source>
        <dbReference type="PROSITE" id="PS50103"/>
    </source>
</evidence>
<dbReference type="STRING" id="46731.A0A3M6TL05"/>
<feature type="domain" description="C3H1-type" evidence="5">
    <location>
        <begin position="471"/>
        <end position="506"/>
    </location>
</feature>
<organism evidence="6 7">
    <name type="scientific">Pocillopora damicornis</name>
    <name type="common">Cauliflower coral</name>
    <name type="synonym">Millepora damicornis</name>
    <dbReference type="NCBI Taxonomy" id="46731"/>
    <lineage>
        <taxon>Eukaryota</taxon>
        <taxon>Metazoa</taxon>
        <taxon>Cnidaria</taxon>
        <taxon>Anthozoa</taxon>
        <taxon>Hexacorallia</taxon>
        <taxon>Scleractinia</taxon>
        <taxon>Astrocoeniina</taxon>
        <taxon>Pocilloporidae</taxon>
        <taxon>Pocillopora</taxon>
    </lineage>
</organism>
<sequence length="1054" mass="116312">MGKTLEECHKILGVNYGATEDEIKSAYRKKALQCHPDKNPDDPLSTQKFQELGHAYRQLTGDEDDDSDDDYKDYDMDLWKKFFFFLFRDESREEEDDDDDFLASLVKEQDEDFTEEEMAQFTSFANLKEQREANKKKFCDEISEIAVQTKGVNQTLQQKHKAFSRDSKTKTPTQHRSFDHLGNVYFGQEKNVKERSDSACNKRNARKKKNRKKSSSRHQDDKETSSKSTTTVPEQKFVPNVFRNVTIKPETTRRQDELTGRLPCYTSQRSVSGKQTGRVWCEYPKFGPAPSRPSSVTNVWQKRQEKQMLLAELQPSDQNDEELQLQMALELSKKQAEIDEQQREITLLERQMEETLQLEKKLKCQSSKVEIQAKQATVMGHDSFPPLVGHVDDEWVLPSSGENKGEGNEQEKKDSRKFARNKGDDDNGSSTETLERCHKSKPESKMEHLRKGSVEANGVNDRTMFLGKSHFQSPQLCRRHDSETNSCPYGKNCCLGKHCKYLHPSSIDNRKRSKSGEFNLGSQDQCDSKVIDRDNRSEPSSLTGKQMQLVASCEGVDRESEPCCGLQNYGKSDDVFIQSTGFYTTQKSRYVGETDNPNTALREEHNQCDIGTSEFESINQCSRFDIPVSKSKTLLNNRFSLCEGTTENNSNADQPGLWNKKYAPTGNPQKDAKCGSILFKKSSSGATSSAAITVTAPTVYVVADSQFPFGAPAGKGLHQAALGLRSNANLSSEQKPQNSPGAFNQSSSSVNNSERQITAATTTKVMTQSRKETSAGPGSGPGPGVSLLQTASVSSEILPSPRCSSSTSLQTPAAIQTTTTNIFPVFPGFPFLPFASVYPCINPANAAASASLMAGSTDEISFPVTSGTSSQHEGSFVSNQVILRAHLKAGLSGGLSPLGQVLPTQNAPSIMAAQGRSELVPNLAQLSEPDDLSELQSPTSMLLKPFNVPFPLINPLSFVNISTGMALGTPCSVLQNGCQTSSTSVLTAPSQVQGNDKTRKQSKVEQKGTGVNTPTKVKRDFGKEDDASAGFGGKTKMLRRPITIPMVMQQQASK</sequence>
<dbReference type="InterPro" id="IPR000571">
    <property type="entry name" value="Znf_CCCH"/>
</dbReference>
<comment type="caution">
    <text evidence="6">The sequence shown here is derived from an EMBL/GenBank/DDBJ whole genome shotgun (WGS) entry which is preliminary data.</text>
</comment>
<dbReference type="PANTHER" id="PTHR43888">
    <property type="entry name" value="DNAJ-LIKE-2, ISOFORM A-RELATED"/>
    <property type="match status" value="1"/>
</dbReference>
<dbReference type="CDD" id="cd06257">
    <property type="entry name" value="DnaJ"/>
    <property type="match status" value="1"/>
</dbReference>
<gene>
    <name evidence="6" type="ORF">pdam_00001351</name>
</gene>
<feature type="compositionally biased region" description="Polar residues" evidence="3">
    <location>
        <begin position="985"/>
        <end position="995"/>
    </location>
</feature>
<evidence type="ECO:0008006" key="8">
    <source>
        <dbReference type="Google" id="ProtNLM"/>
    </source>
</evidence>
<dbReference type="SUPFAM" id="SSF46565">
    <property type="entry name" value="Chaperone J-domain"/>
    <property type="match status" value="1"/>
</dbReference>
<feature type="region of interest" description="Disordered" evidence="3">
    <location>
        <begin position="150"/>
        <end position="239"/>
    </location>
</feature>
<dbReference type="Pfam" id="PF00226">
    <property type="entry name" value="DnaJ"/>
    <property type="match status" value="1"/>
</dbReference>
<evidence type="ECO:0000259" key="4">
    <source>
        <dbReference type="PROSITE" id="PS50076"/>
    </source>
</evidence>
<feature type="region of interest" description="Disordered" evidence="3">
    <location>
        <begin position="985"/>
        <end position="1040"/>
    </location>
</feature>
<feature type="compositionally biased region" description="Basic and acidic residues" evidence="3">
    <location>
        <begin position="1017"/>
        <end position="1026"/>
    </location>
</feature>
<feature type="region of interest" description="Disordered" evidence="3">
    <location>
        <begin position="730"/>
        <end position="787"/>
    </location>
</feature>
<dbReference type="PRINTS" id="PR00625">
    <property type="entry name" value="JDOMAIN"/>
</dbReference>
<keyword evidence="1" id="KW-0863">Zinc-finger</keyword>
<dbReference type="SMART" id="SM00271">
    <property type="entry name" value="DnaJ"/>
    <property type="match status" value="1"/>
</dbReference>
<feature type="zinc finger region" description="C3H1-type" evidence="1">
    <location>
        <begin position="471"/>
        <end position="506"/>
    </location>
</feature>
<dbReference type="Gene3D" id="1.10.287.110">
    <property type="entry name" value="DnaJ domain"/>
    <property type="match status" value="1"/>
</dbReference>
<keyword evidence="1" id="KW-0862">Zinc</keyword>
<feature type="compositionally biased region" description="Basic residues" evidence="3">
    <location>
        <begin position="203"/>
        <end position="216"/>
    </location>
</feature>
<dbReference type="OrthoDB" id="5988570at2759"/>
<keyword evidence="1" id="KW-0479">Metal-binding</keyword>
<name>A0A3M6TL05_POCDA</name>
<dbReference type="PROSITE" id="PS50103">
    <property type="entry name" value="ZF_C3H1"/>
    <property type="match status" value="1"/>
</dbReference>
<dbReference type="AlphaFoldDB" id="A0A3M6TL05"/>
<dbReference type="GO" id="GO:0006457">
    <property type="term" value="P:protein folding"/>
    <property type="evidence" value="ECO:0007669"/>
    <property type="project" value="InterPro"/>
</dbReference>
<feature type="compositionally biased region" description="Polar residues" evidence="3">
    <location>
        <begin position="730"/>
        <end position="768"/>
    </location>
</feature>
<feature type="compositionally biased region" description="Basic and acidic residues" evidence="3">
    <location>
        <begin position="433"/>
        <end position="453"/>
    </location>
</feature>
<feature type="region of interest" description="Disordered" evidence="3">
    <location>
        <begin position="381"/>
        <end position="457"/>
    </location>
</feature>
<dbReference type="EMBL" id="RCHS01003423">
    <property type="protein sequence ID" value="RMX42069.1"/>
    <property type="molecule type" value="Genomic_DNA"/>
</dbReference>
<feature type="domain" description="J" evidence="4">
    <location>
        <begin position="7"/>
        <end position="75"/>
    </location>
</feature>
<keyword evidence="2" id="KW-0175">Coiled coil</keyword>
<accession>A0A3M6TL05</accession>
<feature type="compositionally biased region" description="Basic and acidic residues" evidence="3">
    <location>
        <begin position="403"/>
        <end position="425"/>
    </location>
</feature>
<evidence type="ECO:0000313" key="6">
    <source>
        <dbReference type="EMBL" id="RMX42069.1"/>
    </source>
</evidence>
<evidence type="ECO:0000256" key="2">
    <source>
        <dbReference type="SAM" id="Coils"/>
    </source>
</evidence>
<dbReference type="PROSITE" id="PS50330">
    <property type="entry name" value="UIM"/>
    <property type="match status" value="1"/>
</dbReference>
<reference evidence="6 7" key="1">
    <citation type="journal article" date="2018" name="Sci. Rep.">
        <title>Comparative analysis of the Pocillopora damicornis genome highlights role of immune system in coral evolution.</title>
        <authorList>
            <person name="Cunning R."/>
            <person name="Bay R.A."/>
            <person name="Gillette P."/>
            <person name="Baker A.C."/>
            <person name="Traylor-Knowles N."/>
        </authorList>
    </citation>
    <scope>NUCLEOTIDE SEQUENCE [LARGE SCALE GENOMIC DNA]</scope>
    <source>
        <strain evidence="6">RSMAS</strain>
        <tissue evidence="6">Whole animal</tissue>
    </source>
</reference>
<dbReference type="InterPro" id="IPR001623">
    <property type="entry name" value="DnaJ_domain"/>
</dbReference>
<dbReference type="Proteomes" id="UP000275408">
    <property type="component" value="Unassembled WGS sequence"/>
</dbReference>
<evidence type="ECO:0000256" key="1">
    <source>
        <dbReference type="PROSITE-ProRule" id="PRU00723"/>
    </source>
</evidence>
<evidence type="ECO:0000256" key="3">
    <source>
        <dbReference type="SAM" id="MobiDB-lite"/>
    </source>
</evidence>
<feature type="coiled-coil region" evidence="2">
    <location>
        <begin position="331"/>
        <end position="365"/>
    </location>
</feature>
<dbReference type="GO" id="GO:0008270">
    <property type="term" value="F:zinc ion binding"/>
    <property type="evidence" value="ECO:0007669"/>
    <property type="project" value="UniProtKB-KW"/>
</dbReference>
<dbReference type="InterPro" id="IPR003903">
    <property type="entry name" value="UIM_dom"/>
</dbReference>
<evidence type="ECO:0000313" key="7">
    <source>
        <dbReference type="Proteomes" id="UP000275408"/>
    </source>
</evidence>
<proteinExistence type="predicted"/>
<dbReference type="PROSITE" id="PS50076">
    <property type="entry name" value="DNAJ_2"/>
    <property type="match status" value="1"/>
</dbReference>
<keyword evidence="7" id="KW-1185">Reference proteome</keyword>
<dbReference type="InterPro" id="IPR044713">
    <property type="entry name" value="DNJA1/2-like"/>
</dbReference>
<dbReference type="GO" id="GO:0030544">
    <property type="term" value="F:Hsp70 protein binding"/>
    <property type="evidence" value="ECO:0007669"/>
    <property type="project" value="InterPro"/>
</dbReference>
<feature type="compositionally biased region" description="Basic and acidic residues" evidence="3">
    <location>
        <begin position="996"/>
        <end position="1006"/>
    </location>
</feature>
<dbReference type="InterPro" id="IPR036869">
    <property type="entry name" value="J_dom_sf"/>
</dbReference>
<protein>
    <recommendedName>
        <fullName evidence="8">J domain-containing protein</fullName>
    </recommendedName>
</protein>